<protein>
    <submittedName>
        <fullName evidence="2">Uncharacterized protein DUF3365</fullName>
    </submittedName>
</protein>
<evidence type="ECO:0000313" key="3">
    <source>
        <dbReference type="Proteomes" id="UP000295375"/>
    </source>
</evidence>
<dbReference type="PROSITE" id="PS51257">
    <property type="entry name" value="PROKAR_LIPOPROTEIN"/>
    <property type="match status" value="1"/>
</dbReference>
<dbReference type="InterPro" id="IPR021796">
    <property type="entry name" value="Tll0287-like_dom"/>
</dbReference>
<comment type="caution">
    <text evidence="2">The sequence shown here is derived from an EMBL/GenBank/DDBJ whole genome shotgun (WGS) entry which is preliminary data.</text>
</comment>
<dbReference type="OrthoDB" id="5800769at2"/>
<dbReference type="Proteomes" id="UP000295375">
    <property type="component" value="Unassembled WGS sequence"/>
</dbReference>
<proteinExistence type="predicted"/>
<gene>
    <name evidence="2" type="ORF">EV696_101323</name>
</gene>
<reference evidence="2 3" key="1">
    <citation type="submission" date="2019-03" db="EMBL/GenBank/DDBJ databases">
        <title>Genomic Encyclopedia of Type Strains, Phase IV (KMG-IV): sequencing the most valuable type-strain genomes for metagenomic binning, comparative biology and taxonomic classification.</title>
        <authorList>
            <person name="Goeker M."/>
        </authorList>
    </citation>
    <scope>NUCLEOTIDE SEQUENCE [LARGE SCALE GENOMIC DNA]</scope>
    <source>
        <strain evidence="2 3">DSM 103792</strain>
    </source>
</reference>
<evidence type="ECO:0000313" key="2">
    <source>
        <dbReference type="EMBL" id="TDQ51349.1"/>
    </source>
</evidence>
<accession>A0A4R6UZ02</accession>
<evidence type="ECO:0000259" key="1">
    <source>
        <dbReference type="Pfam" id="PF11845"/>
    </source>
</evidence>
<feature type="domain" description="Tll0287-like" evidence="1">
    <location>
        <begin position="35"/>
        <end position="184"/>
    </location>
</feature>
<organism evidence="2 3">
    <name type="scientific">Permianibacter aggregans</name>
    <dbReference type="NCBI Taxonomy" id="1510150"/>
    <lineage>
        <taxon>Bacteria</taxon>
        <taxon>Pseudomonadati</taxon>
        <taxon>Pseudomonadota</taxon>
        <taxon>Gammaproteobacteria</taxon>
        <taxon>Pseudomonadales</taxon>
        <taxon>Pseudomonadaceae</taxon>
        <taxon>Permianibacter</taxon>
    </lineage>
</organism>
<dbReference type="Pfam" id="PF11845">
    <property type="entry name" value="Tll0287-like"/>
    <property type="match status" value="1"/>
</dbReference>
<name>A0A4R6UZ02_9GAMM</name>
<keyword evidence="3" id="KW-1185">Reference proteome</keyword>
<sequence length="188" mass="20997">MKKPLIISIGVAALLGCSEQASKPSGIEPQRFTDAIHTVLEADRTIYTQKIVNRLTLEEKNIKASEHWQEEKALALPAQMFRMGAELVNEKNPGFSYALISEWAINKKNAARTEAEKQGMKAVVENPKKPFYTEEMLGDKKYFTAVYADVAIADACVQCHNEHKDSPRTDFKKGDVMGAVVIRVEQAK</sequence>
<dbReference type="EMBL" id="SNYM01000001">
    <property type="protein sequence ID" value="TDQ51349.1"/>
    <property type="molecule type" value="Genomic_DNA"/>
</dbReference>
<dbReference type="RefSeq" id="WP_133587263.1">
    <property type="nucleotide sequence ID" value="NZ_CP037953.1"/>
</dbReference>
<dbReference type="AlphaFoldDB" id="A0A4R6UZ02"/>